<comment type="similarity">
    <text evidence="1 8">Belongs to the ClpA/ClpB family.</text>
</comment>
<evidence type="ECO:0000256" key="3">
    <source>
        <dbReference type="ARBA" id="ARBA00022840"/>
    </source>
</evidence>
<evidence type="ECO:0000256" key="5">
    <source>
        <dbReference type="ARBA" id="ARBA00023054"/>
    </source>
</evidence>
<dbReference type="InterPro" id="IPR003959">
    <property type="entry name" value="ATPase_AAA_core"/>
</dbReference>
<dbReference type="RefSeq" id="WP_212013712.1">
    <property type="nucleotide sequence ID" value="NZ_JAAFYZ010000108.1"/>
</dbReference>
<keyword evidence="5" id="KW-0175">Coiled coil</keyword>
<comment type="caution">
    <text evidence="11">The sequence shown here is derived from an EMBL/GenBank/DDBJ whole genome shotgun (WGS) entry which is preliminary data.</text>
</comment>
<dbReference type="SMART" id="SM00382">
    <property type="entry name" value="AAA"/>
    <property type="match status" value="2"/>
</dbReference>
<evidence type="ECO:0000313" key="11">
    <source>
        <dbReference type="EMBL" id="MBS2550593.1"/>
    </source>
</evidence>
<evidence type="ECO:0000259" key="10">
    <source>
        <dbReference type="PROSITE" id="PS50045"/>
    </source>
</evidence>
<dbReference type="PANTHER" id="PTHR11638:SF175">
    <property type="entry name" value="ATP-DEPENDENT CLP PROTEASE, ATP-BINDING SUBUNIT CLPC"/>
    <property type="match status" value="1"/>
</dbReference>
<dbReference type="SMART" id="SM01086">
    <property type="entry name" value="ClpB_D2-small"/>
    <property type="match status" value="1"/>
</dbReference>
<dbReference type="GO" id="GO:0006508">
    <property type="term" value="P:proteolysis"/>
    <property type="evidence" value="ECO:0007669"/>
    <property type="project" value="UniProtKB-KW"/>
</dbReference>
<dbReference type="Proteomes" id="UP000730482">
    <property type="component" value="Unassembled WGS sequence"/>
</dbReference>
<dbReference type="GO" id="GO:0005524">
    <property type="term" value="F:ATP binding"/>
    <property type="evidence" value="ECO:0007669"/>
    <property type="project" value="UniProtKB-KW"/>
</dbReference>
<evidence type="ECO:0000256" key="8">
    <source>
        <dbReference type="RuleBase" id="RU004432"/>
    </source>
</evidence>
<dbReference type="PRINTS" id="PR00300">
    <property type="entry name" value="CLPPROTEASEA"/>
</dbReference>
<dbReference type="InterPro" id="IPR050130">
    <property type="entry name" value="ClpA_ClpB"/>
</dbReference>
<keyword evidence="12" id="KW-1185">Reference proteome</keyword>
<evidence type="ECO:0000256" key="4">
    <source>
        <dbReference type="ARBA" id="ARBA00023016"/>
    </source>
</evidence>
<dbReference type="EMBL" id="JAAFYZ010000108">
    <property type="protein sequence ID" value="MBS2550593.1"/>
    <property type="molecule type" value="Genomic_DNA"/>
</dbReference>
<dbReference type="InterPro" id="IPR003593">
    <property type="entry name" value="AAA+_ATPase"/>
</dbReference>
<dbReference type="SUPFAM" id="SSF52540">
    <property type="entry name" value="P-loop containing nucleoside triphosphate hydrolases"/>
    <property type="match status" value="2"/>
</dbReference>
<accession>A0ABS5KX18</accession>
<feature type="region of interest" description="Disordered" evidence="9">
    <location>
        <begin position="141"/>
        <end position="169"/>
    </location>
</feature>
<dbReference type="PANTHER" id="PTHR11638">
    <property type="entry name" value="ATP-DEPENDENT CLP PROTEASE"/>
    <property type="match status" value="1"/>
</dbReference>
<dbReference type="InterPro" id="IPR018368">
    <property type="entry name" value="ClpA/B_CS1"/>
</dbReference>
<dbReference type="InterPro" id="IPR028299">
    <property type="entry name" value="ClpA/B_CS2"/>
</dbReference>
<evidence type="ECO:0000313" key="12">
    <source>
        <dbReference type="Proteomes" id="UP000730482"/>
    </source>
</evidence>
<dbReference type="GO" id="GO:0008233">
    <property type="term" value="F:peptidase activity"/>
    <property type="evidence" value="ECO:0007669"/>
    <property type="project" value="UniProtKB-KW"/>
</dbReference>
<dbReference type="Pfam" id="PF00004">
    <property type="entry name" value="AAA"/>
    <property type="match status" value="1"/>
</dbReference>
<dbReference type="InterPro" id="IPR002078">
    <property type="entry name" value="Sigma_54_int"/>
</dbReference>
<evidence type="ECO:0000256" key="7">
    <source>
        <dbReference type="ARBA" id="ARBA00026057"/>
    </source>
</evidence>
<dbReference type="Gene3D" id="1.10.1780.10">
    <property type="entry name" value="Clp, N-terminal domain"/>
    <property type="match status" value="1"/>
</dbReference>
<dbReference type="PROSITE" id="PS50045">
    <property type="entry name" value="SIGMA54_INTERACT_4"/>
    <property type="match status" value="1"/>
</dbReference>
<keyword evidence="6 8" id="KW-0143">Chaperone</keyword>
<evidence type="ECO:0000256" key="9">
    <source>
        <dbReference type="SAM" id="MobiDB-lite"/>
    </source>
</evidence>
<dbReference type="Pfam" id="PF10431">
    <property type="entry name" value="ClpB_D2-small"/>
    <property type="match status" value="1"/>
</dbReference>
<dbReference type="InterPro" id="IPR019489">
    <property type="entry name" value="Clp_ATPase_C"/>
</dbReference>
<evidence type="ECO:0000256" key="6">
    <source>
        <dbReference type="ARBA" id="ARBA00023186"/>
    </source>
</evidence>
<proteinExistence type="inferred from homology"/>
<sequence length="770" mass="82499">MAHYSDGVTLALGLARLEARAGGARDVEPGHLLMGLTTLCRPDLEAMLGDFGAADMDGAAVMAEAEQLRECFATARVDPTAVRRRIRARLAVSGPKGGTPRRSPAARKAFTRAAGRGRIGTVELLRAILQDSDTADQFGLEPGAFFPEDAGEPRDARQSPDSPTPFLDRFGRDLTRLAREGALEPLIGRREELRALARVLVRQRKANAVLVGAAGVGKTGIVEGLAAHLAGPTPPAGLADARLVELSMATLLAGTKYRGEFEERLAAVLRESRSPGLILFIDELHTVLHAGGSGASDAANILKPALARGELRCIGATTPAEYRQRIEADAALERRFEVIWVDEPTRGEAVEIVAGVVDRLAGHHGVGIDADVPAAAVDLAIRHLPELRLPDKAIDLVDQACAGVRIGSLTPDSDDARPAELRIGRDDVVAVLARRLHLPIERIGEQEAERLRGMEEALRARVVGQDAAVHAVAEAVRTARAGLGDPHRPIGSFLFAGPTGTGKTELAKALAGFLFADERRLITVDMSEYQERHAISRLLGAPPGYLGHDRDGQLSGPLRDHPHSVVLFDEVEKAHPEVLDLLLQILDEGRLTDARGRRVPFTEAVVILTSNLGSADYPAAGARAFGFAAQAVRDRPDAREAAAERVTAALRQRLRPELLGRVGEVVVFHPLGEAALRPIVDKLLGRLTERLADRRISVVLSEDAYALLVQQGSGARAGVRELEHAVERLLVQPLARALLDQRFPDGTVVYAEPDADGAALLFTPKEPASR</sequence>
<keyword evidence="11" id="KW-0645">Protease</keyword>
<gene>
    <name evidence="11" type="ORF">KGQ19_27345</name>
</gene>
<protein>
    <submittedName>
        <fullName evidence="11">ATP-dependent Clp protease ATP-binding subunit</fullName>
    </submittedName>
</protein>
<keyword evidence="3 8" id="KW-0067">ATP-binding</keyword>
<keyword evidence="2 8" id="KW-0547">Nucleotide-binding</keyword>
<dbReference type="PROSITE" id="PS00870">
    <property type="entry name" value="CLPAB_1"/>
    <property type="match status" value="1"/>
</dbReference>
<evidence type="ECO:0000256" key="1">
    <source>
        <dbReference type="ARBA" id="ARBA00008675"/>
    </source>
</evidence>
<reference evidence="11 12" key="1">
    <citation type="submission" date="2020-02" db="EMBL/GenBank/DDBJ databases">
        <title>Acidophilic actinobacteria isolated from forest soil.</title>
        <authorList>
            <person name="Golinska P."/>
        </authorList>
    </citation>
    <scope>NUCLEOTIDE SEQUENCE [LARGE SCALE GENOMIC DNA]</scope>
    <source>
        <strain evidence="11 12">NL8</strain>
    </source>
</reference>
<dbReference type="InterPro" id="IPR036628">
    <property type="entry name" value="Clp_N_dom_sf"/>
</dbReference>
<dbReference type="Pfam" id="PF17871">
    <property type="entry name" value="AAA_lid_9"/>
    <property type="match status" value="1"/>
</dbReference>
<dbReference type="InterPro" id="IPR027417">
    <property type="entry name" value="P-loop_NTPase"/>
</dbReference>
<dbReference type="Gene3D" id="1.10.8.60">
    <property type="match status" value="2"/>
</dbReference>
<dbReference type="CDD" id="cd19499">
    <property type="entry name" value="RecA-like_ClpB_Hsp104-like"/>
    <property type="match status" value="1"/>
</dbReference>
<dbReference type="Gene3D" id="3.40.50.300">
    <property type="entry name" value="P-loop containing nucleotide triphosphate hydrolases"/>
    <property type="match status" value="2"/>
</dbReference>
<organism evidence="11 12">
    <name type="scientific">Catenulispora pinistramenti</name>
    <dbReference type="NCBI Taxonomy" id="2705254"/>
    <lineage>
        <taxon>Bacteria</taxon>
        <taxon>Bacillati</taxon>
        <taxon>Actinomycetota</taxon>
        <taxon>Actinomycetes</taxon>
        <taxon>Catenulisporales</taxon>
        <taxon>Catenulisporaceae</taxon>
        <taxon>Catenulispora</taxon>
    </lineage>
</organism>
<dbReference type="InterPro" id="IPR041546">
    <property type="entry name" value="ClpA/ClpB_AAA_lid"/>
</dbReference>
<dbReference type="CDD" id="cd00009">
    <property type="entry name" value="AAA"/>
    <property type="match status" value="1"/>
</dbReference>
<dbReference type="Pfam" id="PF07724">
    <property type="entry name" value="AAA_2"/>
    <property type="match status" value="1"/>
</dbReference>
<evidence type="ECO:0000256" key="2">
    <source>
        <dbReference type="ARBA" id="ARBA00022741"/>
    </source>
</evidence>
<dbReference type="PROSITE" id="PS00871">
    <property type="entry name" value="CLPAB_2"/>
    <property type="match status" value="1"/>
</dbReference>
<comment type="subunit">
    <text evidence="7">Homohexamer. The oligomerization is ATP-dependent.</text>
</comment>
<name>A0ABS5KX18_9ACTN</name>
<dbReference type="InterPro" id="IPR001270">
    <property type="entry name" value="ClpA/B"/>
</dbReference>
<feature type="domain" description="Sigma-54 factor interaction" evidence="10">
    <location>
        <begin position="462"/>
        <end position="731"/>
    </location>
</feature>
<keyword evidence="4" id="KW-0346">Stress response</keyword>
<keyword evidence="11" id="KW-0378">Hydrolase</keyword>